<keyword evidence="3 6" id="KW-1133">Transmembrane helix</keyword>
<evidence type="ECO:0000256" key="6">
    <source>
        <dbReference type="SAM" id="Phobius"/>
    </source>
</evidence>
<dbReference type="Pfam" id="PF03798">
    <property type="entry name" value="TRAM_LAG1_CLN8"/>
    <property type="match status" value="1"/>
</dbReference>
<protein>
    <recommendedName>
        <fullName evidence="7">TLC domain-containing protein</fullName>
    </recommendedName>
</protein>
<evidence type="ECO:0000313" key="8">
    <source>
        <dbReference type="EMBL" id="CAC5397105.1"/>
    </source>
</evidence>
<feature type="transmembrane region" description="Helical" evidence="6">
    <location>
        <begin position="119"/>
        <end position="139"/>
    </location>
</feature>
<accession>A0A6J8CM78</accession>
<sequence>METTELTGDGIESVHVWQAYVMCAMTTVMFYMLGEILDRLGKPKFVAPEVEFWKWRNITISWIHGVICGTWVFLCLVLYPDLVRDPVAYINNFMYLMVPFSAGYFIYDTIDMKMNKKLGTYWEVTLHHFVIISSFIYNFNIRSCIGYNVIILMAEINTIFLHMRKLLQMCHVGFDTKLYRFVSFSNIFTFVTFRLIPILRVYSGLYLDFHRVSLTYVITFWWTITTGLVINLILFWRLVKSDILRGFSGKRKQKLDNTTGKSIFENGDLNFDKDE</sequence>
<name>A0A6J8CM78_MYTCO</name>
<evidence type="ECO:0000256" key="2">
    <source>
        <dbReference type="ARBA" id="ARBA00022692"/>
    </source>
</evidence>
<dbReference type="PANTHER" id="PTHR13439:SF4">
    <property type="entry name" value="TLC DOMAIN-CONTAINING PROTEIN"/>
    <property type="match status" value="1"/>
</dbReference>
<gene>
    <name evidence="8" type="ORF">MCOR_31573</name>
</gene>
<dbReference type="GO" id="GO:0005886">
    <property type="term" value="C:plasma membrane"/>
    <property type="evidence" value="ECO:0007669"/>
    <property type="project" value="TreeGrafter"/>
</dbReference>
<dbReference type="InterPro" id="IPR006634">
    <property type="entry name" value="TLC-dom"/>
</dbReference>
<evidence type="ECO:0000313" key="9">
    <source>
        <dbReference type="Proteomes" id="UP000507470"/>
    </source>
</evidence>
<evidence type="ECO:0000256" key="4">
    <source>
        <dbReference type="ARBA" id="ARBA00023136"/>
    </source>
</evidence>
<dbReference type="InterPro" id="IPR050846">
    <property type="entry name" value="TLCD"/>
</dbReference>
<feature type="transmembrane region" description="Helical" evidence="6">
    <location>
        <begin position="145"/>
        <end position="163"/>
    </location>
</feature>
<reference evidence="8 9" key="1">
    <citation type="submission" date="2020-06" db="EMBL/GenBank/DDBJ databases">
        <authorList>
            <person name="Li R."/>
            <person name="Bekaert M."/>
        </authorList>
    </citation>
    <scope>NUCLEOTIDE SEQUENCE [LARGE SCALE GENOMIC DNA]</scope>
    <source>
        <strain evidence="9">wild</strain>
    </source>
</reference>
<dbReference type="PROSITE" id="PS50922">
    <property type="entry name" value="TLC"/>
    <property type="match status" value="1"/>
</dbReference>
<dbReference type="AlphaFoldDB" id="A0A6J8CM78"/>
<evidence type="ECO:0000256" key="1">
    <source>
        <dbReference type="ARBA" id="ARBA00004141"/>
    </source>
</evidence>
<keyword evidence="4 5" id="KW-0472">Membrane</keyword>
<proteinExistence type="predicted"/>
<feature type="domain" description="TLC" evidence="7">
    <location>
        <begin position="50"/>
        <end position="234"/>
    </location>
</feature>
<feature type="transmembrane region" description="Helical" evidence="6">
    <location>
        <begin position="58"/>
        <end position="80"/>
    </location>
</feature>
<organism evidence="8 9">
    <name type="scientific">Mytilus coruscus</name>
    <name type="common">Sea mussel</name>
    <dbReference type="NCBI Taxonomy" id="42192"/>
    <lineage>
        <taxon>Eukaryota</taxon>
        <taxon>Metazoa</taxon>
        <taxon>Spiralia</taxon>
        <taxon>Lophotrochozoa</taxon>
        <taxon>Mollusca</taxon>
        <taxon>Bivalvia</taxon>
        <taxon>Autobranchia</taxon>
        <taxon>Pteriomorphia</taxon>
        <taxon>Mytilida</taxon>
        <taxon>Mytiloidea</taxon>
        <taxon>Mytilidae</taxon>
        <taxon>Mytilinae</taxon>
        <taxon>Mytilus</taxon>
    </lineage>
</organism>
<evidence type="ECO:0000259" key="7">
    <source>
        <dbReference type="PROSITE" id="PS50922"/>
    </source>
</evidence>
<dbReference type="EMBL" id="CACVKT020005663">
    <property type="protein sequence ID" value="CAC5397105.1"/>
    <property type="molecule type" value="Genomic_DNA"/>
</dbReference>
<dbReference type="PANTHER" id="PTHR13439">
    <property type="entry name" value="CT120 PROTEIN"/>
    <property type="match status" value="1"/>
</dbReference>
<evidence type="ECO:0000256" key="5">
    <source>
        <dbReference type="PROSITE-ProRule" id="PRU00205"/>
    </source>
</evidence>
<keyword evidence="9" id="KW-1185">Reference proteome</keyword>
<dbReference type="SMART" id="SM00724">
    <property type="entry name" value="TLC"/>
    <property type="match status" value="1"/>
</dbReference>
<dbReference type="GO" id="GO:0007009">
    <property type="term" value="P:plasma membrane organization"/>
    <property type="evidence" value="ECO:0007669"/>
    <property type="project" value="TreeGrafter"/>
</dbReference>
<dbReference type="Proteomes" id="UP000507470">
    <property type="component" value="Unassembled WGS sequence"/>
</dbReference>
<dbReference type="GO" id="GO:0055091">
    <property type="term" value="P:phospholipid homeostasis"/>
    <property type="evidence" value="ECO:0007669"/>
    <property type="project" value="TreeGrafter"/>
</dbReference>
<feature type="transmembrane region" description="Helical" evidence="6">
    <location>
        <begin position="86"/>
        <end position="107"/>
    </location>
</feature>
<feature type="transmembrane region" description="Helical" evidence="6">
    <location>
        <begin position="17"/>
        <end position="37"/>
    </location>
</feature>
<evidence type="ECO:0000256" key="3">
    <source>
        <dbReference type="ARBA" id="ARBA00022989"/>
    </source>
</evidence>
<comment type="subcellular location">
    <subcellularLocation>
        <location evidence="1">Membrane</location>
        <topology evidence="1">Multi-pass membrane protein</topology>
    </subcellularLocation>
</comment>
<feature type="transmembrane region" description="Helical" evidence="6">
    <location>
        <begin position="184"/>
        <end position="202"/>
    </location>
</feature>
<keyword evidence="2 5" id="KW-0812">Transmembrane</keyword>
<dbReference type="OrthoDB" id="10266980at2759"/>
<feature type="transmembrane region" description="Helical" evidence="6">
    <location>
        <begin position="214"/>
        <end position="236"/>
    </location>
</feature>
<dbReference type="GO" id="GO:0097035">
    <property type="term" value="P:regulation of membrane lipid distribution"/>
    <property type="evidence" value="ECO:0007669"/>
    <property type="project" value="TreeGrafter"/>
</dbReference>
<dbReference type="GO" id="GO:0071709">
    <property type="term" value="P:membrane assembly"/>
    <property type="evidence" value="ECO:0007669"/>
    <property type="project" value="TreeGrafter"/>
</dbReference>